<dbReference type="Gene3D" id="6.20.240.40">
    <property type="match status" value="1"/>
</dbReference>
<protein>
    <submittedName>
        <fullName evidence="1 3">Uncharacterized protein</fullName>
    </submittedName>
</protein>
<evidence type="ECO:0000313" key="1">
    <source>
        <dbReference type="EMBL" id="VDM60479.1"/>
    </source>
</evidence>
<evidence type="ECO:0000313" key="2">
    <source>
        <dbReference type="Proteomes" id="UP000267027"/>
    </source>
</evidence>
<evidence type="ECO:0000313" key="3">
    <source>
        <dbReference type="WBParaSite" id="ACOC_0000889301-mRNA-1"/>
    </source>
</evidence>
<dbReference type="AlphaFoldDB" id="A0A0R3PT39"/>
<keyword evidence="2" id="KW-1185">Reference proteome</keyword>
<reference evidence="1 2" key="2">
    <citation type="submission" date="2018-11" db="EMBL/GenBank/DDBJ databases">
        <authorList>
            <consortium name="Pathogen Informatics"/>
        </authorList>
    </citation>
    <scope>NUCLEOTIDE SEQUENCE [LARGE SCALE GENOMIC DNA]</scope>
    <source>
        <strain evidence="1 2">Costa Rica</strain>
    </source>
</reference>
<dbReference type="STRING" id="334426.A0A0R3PT39"/>
<name>A0A0R3PT39_ANGCS</name>
<dbReference type="Proteomes" id="UP000267027">
    <property type="component" value="Unassembled WGS sequence"/>
</dbReference>
<proteinExistence type="predicted"/>
<gene>
    <name evidence="1" type="ORF">ACOC_LOCUS8894</name>
</gene>
<organism evidence="3">
    <name type="scientific">Angiostrongylus costaricensis</name>
    <name type="common">Nematode worm</name>
    <dbReference type="NCBI Taxonomy" id="334426"/>
    <lineage>
        <taxon>Eukaryota</taxon>
        <taxon>Metazoa</taxon>
        <taxon>Ecdysozoa</taxon>
        <taxon>Nematoda</taxon>
        <taxon>Chromadorea</taxon>
        <taxon>Rhabditida</taxon>
        <taxon>Rhabditina</taxon>
        <taxon>Rhabditomorpha</taxon>
        <taxon>Strongyloidea</taxon>
        <taxon>Metastrongylidae</taxon>
        <taxon>Angiostrongylus</taxon>
    </lineage>
</organism>
<sequence>MFGKRWPSIRLGMLTPNKYVAVINTFSKLVL</sequence>
<reference evidence="3" key="1">
    <citation type="submission" date="2017-02" db="UniProtKB">
        <authorList>
            <consortium name="WormBaseParasite"/>
        </authorList>
    </citation>
    <scope>IDENTIFICATION</scope>
</reference>
<accession>A0A0R3PT39</accession>
<dbReference type="WBParaSite" id="ACOC_0000889301-mRNA-1">
    <property type="protein sequence ID" value="ACOC_0000889301-mRNA-1"/>
    <property type="gene ID" value="ACOC_0000889301"/>
</dbReference>
<dbReference type="EMBL" id="UYYA01004219">
    <property type="protein sequence ID" value="VDM60479.1"/>
    <property type="molecule type" value="Genomic_DNA"/>
</dbReference>
<dbReference type="OrthoDB" id="5874415at2759"/>